<sequence length="393" mass="44469">MERSFWALGKSVEVRQAAGLLLKNNLRVAFRSMSPSSQQYIKSQLLPCIGAADKTIRSTAGTVISVIVQCGRILGWPDLLEGLIRCLDSNDLNHMEGAMDAIFKFFRSPHSTLRRLSLGSINQFIVIMPTALLLSMDQYLQGLFLLARDISPDVRKLVCSAFVQLIEVRSSILEPHLRNVIEYMLQANNDSDDEVALEACEFWSAYCDANLPPEGLRDFLPRLIPVLLSNMVYADDDESLVDAEDDDTVPDRDEDLKPRFHSSRLHGPNNGEDPDDGIVNVWNLRKCSAAGLDVLSVVYGDEILPTLMPLIQLRLSTSNDSEWKDRRLPFWLLVLSLRGVLMAFTPCFQSWLDMEEWLFMEKQVETLICAEIWVSRPAEFGGSGRSWRIWLKS</sequence>
<dbReference type="SUPFAM" id="SSF48371">
    <property type="entry name" value="ARM repeat"/>
    <property type="match status" value="1"/>
</dbReference>
<name>A0A835RFK2_VANPL</name>
<evidence type="ECO:0000313" key="8">
    <source>
        <dbReference type="EMBL" id="KAG0488054.1"/>
    </source>
</evidence>
<evidence type="ECO:0000256" key="3">
    <source>
        <dbReference type="ARBA" id="ARBA00022490"/>
    </source>
</evidence>
<protein>
    <recommendedName>
        <fullName evidence="7">Importin N-terminal domain-containing protein</fullName>
    </recommendedName>
</protein>
<evidence type="ECO:0000256" key="4">
    <source>
        <dbReference type="ARBA" id="ARBA00022737"/>
    </source>
</evidence>
<keyword evidence="3" id="KW-0963">Cytoplasm</keyword>
<evidence type="ECO:0000259" key="7">
    <source>
        <dbReference type="Pfam" id="PF03810"/>
    </source>
</evidence>
<reference evidence="8 9" key="1">
    <citation type="journal article" date="2020" name="Nat. Food">
        <title>A phased Vanilla planifolia genome enables genetic improvement of flavour and production.</title>
        <authorList>
            <person name="Hasing T."/>
            <person name="Tang H."/>
            <person name="Brym M."/>
            <person name="Khazi F."/>
            <person name="Huang T."/>
            <person name="Chambers A.H."/>
        </authorList>
    </citation>
    <scope>NUCLEOTIDE SEQUENCE [LARGE SCALE GENOMIC DNA]</scope>
    <source>
        <tissue evidence="8">Leaf</tissue>
    </source>
</reference>
<dbReference type="PANTHER" id="PTHR10527">
    <property type="entry name" value="IMPORTIN BETA"/>
    <property type="match status" value="1"/>
</dbReference>
<dbReference type="AlphaFoldDB" id="A0A835RFK2"/>
<evidence type="ECO:0000256" key="5">
    <source>
        <dbReference type="ARBA" id="ARBA00022927"/>
    </source>
</evidence>
<dbReference type="InterPro" id="IPR040122">
    <property type="entry name" value="Importin_beta"/>
</dbReference>
<proteinExistence type="predicted"/>
<dbReference type="EMBL" id="JADCNL010000003">
    <property type="protein sequence ID" value="KAG0488054.1"/>
    <property type="molecule type" value="Genomic_DNA"/>
</dbReference>
<feature type="domain" description="Importin N-terminal" evidence="7">
    <location>
        <begin position="10"/>
        <end position="50"/>
    </location>
</feature>
<dbReference type="GO" id="GO:0005737">
    <property type="term" value="C:cytoplasm"/>
    <property type="evidence" value="ECO:0007669"/>
    <property type="project" value="UniProtKB-SubCell"/>
</dbReference>
<dbReference type="Proteomes" id="UP000636800">
    <property type="component" value="Chromosome 3"/>
</dbReference>
<accession>A0A835RFK2</accession>
<evidence type="ECO:0000256" key="2">
    <source>
        <dbReference type="ARBA" id="ARBA00022448"/>
    </source>
</evidence>
<organism evidence="8 9">
    <name type="scientific">Vanilla planifolia</name>
    <name type="common">Vanilla</name>
    <dbReference type="NCBI Taxonomy" id="51239"/>
    <lineage>
        <taxon>Eukaryota</taxon>
        <taxon>Viridiplantae</taxon>
        <taxon>Streptophyta</taxon>
        <taxon>Embryophyta</taxon>
        <taxon>Tracheophyta</taxon>
        <taxon>Spermatophyta</taxon>
        <taxon>Magnoliopsida</taxon>
        <taxon>Liliopsida</taxon>
        <taxon>Asparagales</taxon>
        <taxon>Orchidaceae</taxon>
        <taxon>Vanilloideae</taxon>
        <taxon>Vanilleae</taxon>
        <taxon>Vanilla</taxon>
    </lineage>
</organism>
<keyword evidence="2" id="KW-0813">Transport</keyword>
<feature type="region of interest" description="Disordered" evidence="6">
    <location>
        <begin position="242"/>
        <end position="272"/>
    </location>
</feature>
<evidence type="ECO:0000256" key="1">
    <source>
        <dbReference type="ARBA" id="ARBA00004496"/>
    </source>
</evidence>
<dbReference type="InterPro" id="IPR001494">
    <property type="entry name" value="Importin-beta_N"/>
</dbReference>
<gene>
    <name evidence="8" type="ORF">HPP92_006865</name>
</gene>
<keyword evidence="4" id="KW-0677">Repeat</keyword>
<dbReference type="Pfam" id="PF03810">
    <property type="entry name" value="IBN_N"/>
    <property type="match status" value="1"/>
</dbReference>
<dbReference type="GO" id="GO:0031267">
    <property type="term" value="F:small GTPase binding"/>
    <property type="evidence" value="ECO:0007669"/>
    <property type="project" value="InterPro"/>
</dbReference>
<feature type="compositionally biased region" description="Basic and acidic residues" evidence="6">
    <location>
        <begin position="249"/>
        <end position="258"/>
    </location>
</feature>
<dbReference type="InterPro" id="IPR011989">
    <property type="entry name" value="ARM-like"/>
</dbReference>
<dbReference type="InterPro" id="IPR016024">
    <property type="entry name" value="ARM-type_fold"/>
</dbReference>
<keyword evidence="9" id="KW-1185">Reference proteome</keyword>
<dbReference type="Gene3D" id="1.25.10.10">
    <property type="entry name" value="Leucine-rich Repeat Variant"/>
    <property type="match status" value="1"/>
</dbReference>
<evidence type="ECO:0000256" key="6">
    <source>
        <dbReference type="SAM" id="MobiDB-lite"/>
    </source>
</evidence>
<evidence type="ECO:0000313" key="9">
    <source>
        <dbReference type="Proteomes" id="UP000636800"/>
    </source>
</evidence>
<comment type="subcellular location">
    <subcellularLocation>
        <location evidence="1">Cytoplasm</location>
    </subcellularLocation>
</comment>
<dbReference type="GO" id="GO:0006606">
    <property type="term" value="P:protein import into nucleus"/>
    <property type="evidence" value="ECO:0007669"/>
    <property type="project" value="InterPro"/>
</dbReference>
<keyword evidence="5" id="KW-0653">Protein transport</keyword>
<comment type="caution">
    <text evidence="8">The sequence shown here is derived from an EMBL/GenBank/DDBJ whole genome shotgun (WGS) entry which is preliminary data.</text>
</comment>